<keyword evidence="6" id="KW-0175">Coiled coil</keyword>
<dbReference type="EMBL" id="JYDW01000197">
    <property type="protein sequence ID" value="KRZ52312.1"/>
    <property type="molecule type" value="Genomic_DNA"/>
</dbReference>
<dbReference type="AlphaFoldDB" id="A0A0V1KYE1"/>
<comment type="caution">
    <text evidence="7">The sequence shown here is derived from an EMBL/GenBank/DDBJ whole genome shotgun (WGS) entry which is preliminary data.</text>
</comment>
<dbReference type="GO" id="GO:0008270">
    <property type="term" value="F:zinc ion binding"/>
    <property type="evidence" value="ECO:0007669"/>
    <property type="project" value="UniProtKB-KW"/>
</dbReference>
<comment type="subcellular location">
    <subcellularLocation>
        <location evidence="1">Nucleus</location>
    </subcellularLocation>
</comment>
<feature type="coiled-coil region" evidence="6">
    <location>
        <begin position="253"/>
        <end position="280"/>
    </location>
</feature>
<keyword evidence="3" id="KW-0863">Zinc-finger</keyword>
<keyword evidence="5" id="KW-0539">Nucleus</keyword>
<evidence type="ECO:0000256" key="5">
    <source>
        <dbReference type="ARBA" id="ARBA00023242"/>
    </source>
</evidence>
<dbReference type="STRING" id="6335.A0A0V1KYE1"/>
<dbReference type="SUPFAM" id="SSF53098">
    <property type="entry name" value="Ribonuclease H-like"/>
    <property type="match status" value="1"/>
</dbReference>
<dbReference type="PANTHER" id="PTHR46481">
    <property type="entry name" value="ZINC FINGER BED DOMAIN-CONTAINING PROTEIN 4"/>
    <property type="match status" value="1"/>
</dbReference>
<evidence type="ECO:0000256" key="6">
    <source>
        <dbReference type="SAM" id="Coils"/>
    </source>
</evidence>
<keyword evidence="2" id="KW-0479">Metal-binding</keyword>
<evidence type="ECO:0000256" key="1">
    <source>
        <dbReference type="ARBA" id="ARBA00004123"/>
    </source>
</evidence>
<evidence type="ECO:0000256" key="3">
    <source>
        <dbReference type="ARBA" id="ARBA00022771"/>
    </source>
</evidence>
<evidence type="ECO:0000313" key="7">
    <source>
        <dbReference type="EMBL" id="KRZ52312.1"/>
    </source>
</evidence>
<sequence>MSLGEEIRSEIKKQLKLEKGIGRKFSLTLDEWTSCGKKRYLCLNVHTVNKVYGVGMIRINSSVKAAGIIQIILEKLEQFELDMKTDIVALSAFVMRKSGRLLGIEHQLCYNHGIHLAVVDVIYCMNDDFDEYLENAPDIKNEFGAEVGNVVKKVCKIVASLRRSPVKNDCLQKMCEDMLGKNLALIMDNRVRWNSMLTNIAKMKDCVKSALKSLSDVDNFLSETELTLISEIVNALEPVAVCVNALGRKDCSLATAETVLEFLLRNLKEQRSDIAKTRNASLCGLLCYLDNPSSYVSSSSSNCILTRTNKRDIKTTAKDLFDRMFKIQVEETRDGRFRDKFSPSNFTGR</sequence>
<organism evidence="7 8">
    <name type="scientific">Trichinella nativa</name>
    <dbReference type="NCBI Taxonomy" id="6335"/>
    <lineage>
        <taxon>Eukaryota</taxon>
        <taxon>Metazoa</taxon>
        <taxon>Ecdysozoa</taxon>
        <taxon>Nematoda</taxon>
        <taxon>Enoplea</taxon>
        <taxon>Dorylaimia</taxon>
        <taxon>Trichinellida</taxon>
        <taxon>Trichinellidae</taxon>
        <taxon>Trichinella</taxon>
    </lineage>
</organism>
<protein>
    <submittedName>
        <fullName evidence="7">Uncharacterized protein</fullName>
    </submittedName>
</protein>
<keyword evidence="8" id="KW-1185">Reference proteome</keyword>
<evidence type="ECO:0000313" key="8">
    <source>
        <dbReference type="Proteomes" id="UP000054721"/>
    </source>
</evidence>
<evidence type="ECO:0000256" key="2">
    <source>
        <dbReference type="ARBA" id="ARBA00022723"/>
    </source>
</evidence>
<dbReference type="InterPro" id="IPR012337">
    <property type="entry name" value="RNaseH-like_sf"/>
</dbReference>
<name>A0A0V1KYE1_9BILA</name>
<dbReference type="PANTHER" id="PTHR46481:SF10">
    <property type="entry name" value="ZINC FINGER BED DOMAIN-CONTAINING PROTEIN 39"/>
    <property type="match status" value="1"/>
</dbReference>
<evidence type="ECO:0000256" key="4">
    <source>
        <dbReference type="ARBA" id="ARBA00022833"/>
    </source>
</evidence>
<gene>
    <name evidence="7" type="ORF">T02_8425</name>
</gene>
<proteinExistence type="predicted"/>
<dbReference type="GO" id="GO:0005634">
    <property type="term" value="C:nucleus"/>
    <property type="evidence" value="ECO:0007669"/>
    <property type="project" value="UniProtKB-SubCell"/>
</dbReference>
<keyword evidence="4" id="KW-0862">Zinc</keyword>
<accession>A0A0V1KYE1</accession>
<reference evidence="7 8" key="1">
    <citation type="submission" date="2015-05" db="EMBL/GenBank/DDBJ databases">
        <title>Evolution of Trichinella species and genotypes.</title>
        <authorList>
            <person name="Korhonen P.K."/>
            <person name="Edoardo P."/>
            <person name="Giuseppe L.R."/>
            <person name="Gasser R.B."/>
        </authorList>
    </citation>
    <scope>NUCLEOTIDE SEQUENCE [LARGE SCALE GENOMIC DNA]</scope>
    <source>
        <strain evidence="7">ISS10</strain>
    </source>
</reference>
<dbReference type="InterPro" id="IPR052035">
    <property type="entry name" value="ZnF_BED_domain_contain"/>
</dbReference>
<dbReference type="Proteomes" id="UP000054721">
    <property type="component" value="Unassembled WGS sequence"/>
</dbReference>
<dbReference type="OrthoDB" id="5920315at2759"/>